<dbReference type="EMBL" id="CM042040">
    <property type="protein sequence ID" value="KAI3716946.1"/>
    <property type="molecule type" value="Genomic_DNA"/>
</dbReference>
<evidence type="ECO:0000313" key="2">
    <source>
        <dbReference type="Proteomes" id="UP001056120"/>
    </source>
</evidence>
<reference evidence="2" key="1">
    <citation type="journal article" date="2022" name="Mol. Ecol. Resour.">
        <title>The genomes of chicory, endive, great burdock and yacon provide insights into Asteraceae palaeo-polyploidization history and plant inulin production.</title>
        <authorList>
            <person name="Fan W."/>
            <person name="Wang S."/>
            <person name="Wang H."/>
            <person name="Wang A."/>
            <person name="Jiang F."/>
            <person name="Liu H."/>
            <person name="Zhao H."/>
            <person name="Xu D."/>
            <person name="Zhang Y."/>
        </authorList>
    </citation>
    <scope>NUCLEOTIDE SEQUENCE [LARGE SCALE GENOMIC DNA]</scope>
    <source>
        <strain evidence="2">cv. Yunnan</strain>
    </source>
</reference>
<organism evidence="1 2">
    <name type="scientific">Smallanthus sonchifolius</name>
    <dbReference type="NCBI Taxonomy" id="185202"/>
    <lineage>
        <taxon>Eukaryota</taxon>
        <taxon>Viridiplantae</taxon>
        <taxon>Streptophyta</taxon>
        <taxon>Embryophyta</taxon>
        <taxon>Tracheophyta</taxon>
        <taxon>Spermatophyta</taxon>
        <taxon>Magnoliopsida</taxon>
        <taxon>eudicotyledons</taxon>
        <taxon>Gunneridae</taxon>
        <taxon>Pentapetalae</taxon>
        <taxon>asterids</taxon>
        <taxon>campanulids</taxon>
        <taxon>Asterales</taxon>
        <taxon>Asteraceae</taxon>
        <taxon>Asteroideae</taxon>
        <taxon>Heliantheae alliance</taxon>
        <taxon>Millerieae</taxon>
        <taxon>Smallanthus</taxon>
    </lineage>
</organism>
<accession>A0ACB9B403</accession>
<proteinExistence type="predicted"/>
<gene>
    <name evidence="1" type="ORF">L1987_68190</name>
</gene>
<dbReference type="Proteomes" id="UP001056120">
    <property type="component" value="Linkage Group LG23"/>
</dbReference>
<keyword evidence="2" id="KW-1185">Reference proteome</keyword>
<name>A0ACB9B403_9ASTR</name>
<reference evidence="1 2" key="2">
    <citation type="journal article" date="2022" name="Mol. Ecol. Resour.">
        <title>The genomes of chicory, endive, great burdock and yacon provide insights into Asteraceae paleo-polyploidization history and plant inulin production.</title>
        <authorList>
            <person name="Fan W."/>
            <person name="Wang S."/>
            <person name="Wang H."/>
            <person name="Wang A."/>
            <person name="Jiang F."/>
            <person name="Liu H."/>
            <person name="Zhao H."/>
            <person name="Xu D."/>
            <person name="Zhang Y."/>
        </authorList>
    </citation>
    <scope>NUCLEOTIDE SEQUENCE [LARGE SCALE GENOMIC DNA]</scope>
    <source>
        <strain evidence="2">cv. Yunnan</strain>
        <tissue evidence="1">Leaves</tissue>
    </source>
</reference>
<evidence type="ECO:0000313" key="1">
    <source>
        <dbReference type="EMBL" id="KAI3716946.1"/>
    </source>
</evidence>
<sequence length="197" mass="21844">MWFGSYHMYTDVARFGRKSKTPTNLVKQNVSRVGNIVDDWVRKLVKGVSYVKALKVLNQCLESCKVGLRDDFFTSDNGVKDVHVEDGDLKMISDDDIEECTTVGKVCISTKLMEPVKEVVNVHVVEKMFMVGVKEFAPWIPPSDNMGDCDEDGSDGDVLDHSINGEKVSEADMEVEKEAGEEEVASLGNIDNMRCGG</sequence>
<comment type="caution">
    <text evidence="1">The sequence shown here is derived from an EMBL/GenBank/DDBJ whole genome shotgun (WGS) entry which is preliminary data.</text>
</comment>
<protein>
    <submittedName>
        <fullName evidence="1">Uncharacterized protein</fullName>
    </submittedName>
</protein>